<protein>
    <recommendedName>
        <fullName evidence="4">DUF2541 domain-containing protein</fullName>
    </recommendedName>
</protein>
<gene>
    <name evidence="2" type="ORF">A4H97_12045</name>
</gene>
<name>A0A1V9E9R3_9BACT</name>
<evidence type="ECO:0000256" key="1">
    <source>
        <dbReference type="SAM" id="SignalP"/>
    </source>
</evidence>
<dbReference type="Proteomes" id="UP000192610">
    <property type="component" value="Unassembled WGS sequence"/>
</dbReference>
<sequence length="137" mass="15308">MKSIVLLLVATFFTFSFVHAQKPEVITNNKAGWHKIGDAKVDFKTDKDKFIIIGKDRYKALQVKVKDAPVHMESMQVSYEGGGTEDVALNTQYKPNAESKTIELKNGSAEIKNVTFVYHTVTNGSNSKAEIELWGLK</sequence>
<feature type="chain" id="PRO_5010722491" description="DUF2541 domain-containing protein" evidence="1">
    <location>
        <begin position="21"/>
        <end position="137"/>
    </location>
</feature>
<comment type="caution">
    <text evidence="2">The sequence shown here is derived from an EMBL/GenBank/DDBJ whole genome shotgun (WGS) entry which is preliminary data.</text>
</comment>
<organism evidence="2 3">
    <name type="scientific">Niastella yeongjuensis</name>
    <dbReference type="NCBI Taxonomy" id="354355"/>
    <lineage>
        <taxon>Bacteria</taxon>
        <taxon>Pseudomonadati</taxon>
        <taxon>Bacteroidota</taxon>
        <taxon>Chitinophagia</taxon>
        <taxon>Chitinophagales</taxon>
        <taxon>Chitinophagaceae</taxon>
        <taxon>Niastella</taxon>
    </lineage>
</organism>
<dbReference type="RefSeq" id="WP_081203293.1">
    <property type="nucleotide sequence ID" value="NZ_FOCZ01000005.1"/>
</dbReference>
<evidence type="ECO:0000313" key="2">
    <source>
        <dbReference type="EMBL" id="OQP42878.1"/>
    </source>
</evidence>
<dbReference type="EMBL" id="LVXG01000056">
    <property type="protein sequence ID" value="OQP42878.1"/>
    <property type="molecule type" value="Genomic_DNA"/>
</dbReference>
<feature type="signal peptide" evidence="1">
    <location>
        <begin position="1"/>
        <end position="20"/>
    </location>
</feature>
<evidence type="ECO:0000313" key="3">
    <source>
        <dbReference type="Proteomes" id="UP000192610"/>
    </source>
</evidence>
<keyword evidence="3" id="KW-1185">Reference proteome</keyword>
<proteinExistence type="predicted"/>
<reference evidence="3" key="1">
    <citation type="submission" date="2016-04" db="EMBL/GenBank/DDBJ databases">
        <authorList>
            <person name="Chen L."/>
            <person name="Zhuang W."/>
            <person name="Wang G."/>
        </authorList>
    </citation>
    <scope>NUCLEOTIDE SEQUENCE [LARGE SCALE GENOMIC DNA]</scope>
    <source>
        <strain evidence="3">17621</strain>
    </source>
</reference>
<keyword evidence="1" id="KW-0732">Signal</keyword>
<evidence type="ECO:0008006" key="4">
    <source>
        <dbReference type="Google" id="ProtNLM"/>
    </source>
</evidence>
<dbReference type="AlphaFoldDB" id="A0A1V9E9R3"/>
<accession>A0A1V9E9R3</accession>
<dbReference type="OrthoDB" id="674046at2"/>